<keyword evidence="4" id="KW-0057">Aromatic amino acid biosynthesis</keyword>
<dbReference type="GO" id="GO:0009094">
    <property type="term" value="P:L-phenylalanine biosynthetic process"/>
    <property type="evidence" value="ECO:0007669"/>
    <property type="project" value="UniProtKB-KW"/>
</dbReference>
<evidence type="ECO:0000256" key="2">
    <source>
        <dbReference type="ARBA" id="ARBA00013147"/>
    </source>
</evidence>
<dbReference type="PROSITE" id="PS51171">
    <property type="entry name" value="PREPHENATE_DEHYDR_3"/>
    <property type="match status" value="1"/>
</dbReference>
<feature type="domain" description="Prephenate dehydratase" evidence="8">
    <location>
        <begin position="1"/>
        <end position="110"/>
    </location>
</feature>
<name>X1G0I9_9ZZZZ</name>
<evidence type="ECO:0000256" key="7">
    <source>
        <dbReference type="ARBA" id="ARBA00047848"/>
    </source>
</evidence>
<accession>X1G0I9</accession>
<dbReference type="InterPro" id="IPR018528">
    <property type="entry name" value="Preph_deHydtase_CS"/>
</dbReference>
<evidence type="ECO:0000256" key="3">
    <source>
        <dbReference type="ARBA" id="ARBA00022605"/>
    </source>
</evidence>
<dbReference type="SUPFAM" id="SSF53850">
    <property type="entry name" value="Periplasmic binding protein-like II"/>
    <property type="match status" value="1"/>
</dbReference>
<comment type="catalytic activity">
    <reaction evidence="7">
        <text>prephenate + H(+) = 3-phenylpyruvate + CO2 + H2O</text>
        <dbReference type="Rhea" id="RHEA:21648"/>
        <dbReference type="ChEBI" id="CHEBI:15377"/>
        <dbReference type="ChEBI" id="CHEBI:15378"/>
        <dbReference type="ChEBI" id="CHEBI:16526"/>
        <dbReference type="ChEBI" id="CHEBI:18005"/>
        <dbReference type="ChEBI" id="CHEBI:29934"/>
        <dbReference type="EC" id="4.2.1.51"/>
    </reaction>
</comment>
<comment type="caution">
    <text evidence="10">The sequence shown here is derived from an EMBL/GenBank/DDBJ whole genome shotgun (WGS) entry which is preliminary data.</text>
</comment>
<evidence type="ECO:0000256" key="4">
    <source>
        <dbReference type="ARBA" id="ARBA00023141"/>
    </source>
</evidence>
<dbReference type="InterPro" id="IPR002912">
    <property type="entry name" value="ACT_dom"/>
</dbReference>
<proteinExistence type="predicted"/>
<dbReference type="PROSITE" id="PS51671">
    <property type="entry name" value="ACT"/>
    <property type="match status" value="1"/>
</dbReference>
<dbReference type="Gene3D" id="3.30.70.260">
    <property type="match status" value="1"/>
</dbReference>
<evidence type="ECO:0000256" key="1">
    <source>
        <dbReference type="ARBA" id="ARBA00004741"/>
    </source>
</evidence>
<evidence type="ECO:0000313" key="10">
    <source>
        <dbReference type="EMBL" id="GAH38325.1"/>
    </source>
</evidence>
<keyword evidence="5" id="KW-0584">Phenylalanine biosynthesis</keyword>
<keyword evidence="6" id="KW-0456">Lyase</keyword>
<dbReference type="FunFam" id="3.30.70.260:FF:000012">
    <property type="entry name" value="Prephenate dehydratase"/>
    <property type="match status" value="1"/>
</dbReference>
<feature type="non-terminal residue" evidence="10">
    <location>
        <position position="1"/>
    </location>
</feature>
<dbReference type="Gene3D" id="3.40.190.10">
    <property type="entry name" value="Periplasmic binding protein-like II"/>
    <property type="match status" value="1"/>
</dbReference>
<protein>
    <recommendedName>
        <fullName evidence="2">prephenate dehydratase</fullName>
        <ecNumber evidence="2">4.2.1.51</ecNumber>
    </recommendedName>
</protein>
<dbReference type="EC" id="4.2.1.51" evidence="2"/>
<dbReference type="Pfam" id="PF01842">
    <property type="entry name" value="ACT"/>
    <property type="match status" value="1"/>
</dbReference>
<dbReference type="AlphaFoldDB" id="X1G0I9"/>
<dbReference type="CDD" id="cd04905">
    <property type="entry name" value="ACT_CM-PDT"/>
    <property type="match status" value="1"/>
</dbReference>
<dbReference type="InterPro" id="IPR045865">
    <property type="entry name" value="ACT-like_dom_sf"/>
</dbReference>
<evidence type="ECO:0000256" key="5">
    <source>
        <dbReference type="ARBA" id="ARBA00023222"/>
    </source>
</evidence>
<dbReference type="GO" id="GO:0005737">
    <property type="term" value="C:cytoplasm"/>
    <property type="evidence" value="ECO:0007669"/>
    <property type="project" value="TreeGrafter"/>
</dbReference>
<dbReference type="SUPFAM" id="SSF55021">
    <property type="entry name" value="ACT-like"/>
    <property type="match status" value="1"/>
</dbReference>
<evidence type="ECO:0000259" key="9">
    <source>
        <dbReference type="PROSITE" id="PS51671"/>
    </source>
</evidence>
<dbReference type="Pfam" id="PF00800">
    <property type="entry name" value="PDT"/>
    <property type="match status" value="1"/>
</dbReference>
<organism evidence="10">
    <name type="scientific">marine sediment metagenome</name>
    <dbReference type="NCBI Taxonomy" id="412755"/>
    <lineage>
        <taxon>unclassified sequences</taxon>
        <taxon>metagenomes</taxon>
        <taxon>ecological metagenomes</taxon>
    </lineage>
</organism>
<keyword evidence="3" id="KW-0028">Amino-acid biosynthesis</keyword>
<dbReference type="InterPro" id="IPR001086">
    <property type="entry name" value="Preph_deHydtase"/>
</dbReference>
<evidence type="ECO:0000256" key="6">
    <source>
        <dbReference type="ARBA" id="ARBA00023239"/>
    </source>
</evidence>
<comment type="pathway">
    <text evidence="1">Amino-acid biosynthesis; L-phenylalanine biosynthesis; phenylpyruvate from prephenate: step 1/1.</text>
</comment>
<dbReference type="EMBL" id="BARU01010869">
    <property type="protein sequence ID" value="GAH38325.1"/>
    <property type="molecule type" value="Genomic_DNA"/>
</dbReference>
<dbReference type="FunFam" id="3.40.190.10:FF:000034">
    <property type="entry name" value="Chorismate mutase/prephenate dehydratase"/>
    <property type="match status" value="1"/>
</dbReference>
<gene>
    <name evidence="10" type="ORF">S03H2_20591</name>
</gene>
<evidence type="ECO:0000259" key="8">
    <source>
        <dbReference type="PROSITE" id="PS51171"/>
    </source>
</evidence>
<dbReference type="PROSITE" id="PS00858">
    <property type="entry name" value="PREPHENATE_DEHYDR_2"/>
    <property type="match status" value="1"/>
</dbReference>
<dbReference type="PANTHER" id="PTHR21022">
    <property type="entry name" value="PREPHENATE DEHYDRATASE P PROTEIN"/>
    <property type="match status" value="1"/>
</dbReference>
<dbReference type="GO" id="GO:0004664">
    <property type="term" value="F:prephenate dehydratase activity"/>
    <property type="evidence" value="ECO:0007669"/>
    <property type="project" value="UniProtKB-EC"/>
</dbReference>
<reference evidence="10" key="1">
    <citation type="journal article" date="2014" name="Front. Microbiol.">
        <title>High frequency of phylogenetically diverse reductive dehalogenase-homologous genes in deep subseafloor sedimentary metagenomes.</title>
        <authorList>
            <person name="Kawai M."/>
            <person name="Futagami T."/>
            <person name="Toyoda A."/>
            <person name="Takaki Y."/>
            <person name="Nishi S."/>
            <person name="Hori S."/>
            <person name="Arai W."/>
            <person name="Tsubouchi T."/>
            <person name="Morono Y."/>
            <person name="Uchiyama I."/>
            <person name="Ito T."/>
            <person name="Fujiyama A."/>
            <person name="Inagaki F."/>
            <person name="Takami H."/>
        </authorList>
    </citation>
    <scope>NUCLEOTIDE SEQUENCE</scope>
    <source>
        <strain evidence="10">Expedition CK06-06</strain>
    </source>
</reference>
<feature type="domain" description="ACT" evidence="9">
    <location>
        <begin position="122"/>
        <end position="199"/>
    </location>
</feature>
<dbReference type="PROSITE" id="PS00857">
    <property type="entry name" value="PREPHENATE_DEHYDR_1"/>
    <property type="match status" value="1"/>
</dbReference>
<dbReference type="PANTHER" id="PTHR21022:SF19">
    <property type="entry name" value="PREPHENATE DEHYDRATASE-RELATED"/>
    <property type="match status" value="1"/>
</dbReference>
<sequence>FIDSKAKICAEIFLTVSHCLLANCHPDKVKKIYSNPQVFGQCRIWLRNNYPRAELIEVSSTAKAAEVAAGEQYAAALAGDLAAEIYGLKVLQKAVEDSGRNETRFLVIGNSSAGKSGDDKSSIIVSVADRVGALYKMLYPFKKCGINLTKIESRPSKKKAWEYYFFIDFMGHIESEKVVEALRDLGQHALFIKHLGSYPRAK</sequence>